<gene>
    <name evidence="3" type="ORF">SAMN05444405_1285</name>
</gene>
<dbReference type="PROSITE" id="PS51257">
    <property type="entry name" value="PROKAR_LIPOPROTEIN"/>
    <property type="match status" value="1"/>
</dbReference>
<dbReference type="EMBL" id="FQTV01000028">
    <property type="protein sequence ID" value="SHG16001.1"/>
    <property type="molecule type" value="Genomic_DNA"/>
</dbReference>
<proteinExistence type="predicted"/>
<dbReference type="OrthoDB" id="9805159at2"/>
<keyword evidence="4" id="KW-1185">Reference proteome</keyword>
<organism evidence="3 4">
    <name type="scientific">Bacteroides luti</name>
    <dbReference type="NCBI Taxonomy" id="1297750"/>
    <lineage>
        <taxon>Bacteria</taxon>
        <taxon>Pseudomonadati</taxon>
        <taxon>Bacteroidota</taxon>
        <taxon>Bacteroidia</taxon>
        <taxon>Bacteroidales</taxon>
        <taxon>Bacteroidaceae</taxon>
        <taxon>Bacteroides</taxon>
    </lineage>
</organism>
<dbReference type="PANTHER" id="PTHR47786">
    <property type="entry name" value="ALPHA-1,4-GLUCAN:MALTOSE-1-PHOSPHATE MALTOSYLTRANSFERASE"/>
    <property type="match status" value="1"/>
</dbReference>
<dbReference type="Gene3D" id="3.20.20.80">
    <property type="entry name" value="Glycosidases"/>
    <property type="match status" value="1"/>
</dbReference>
<dbReference type="RefSeq" id="WP_073404297.1">
    <property type="nucleotide sequence ID" value="NZ_FQTV01000028.1"/>
</dbReference>
<evidence type="ECO:0000313" key="4">
    <source>
        <dbReference type="Proteomes" id="UP000184509"/>
    </source>
</evidence>
<accession>A0A1M5HJC6</accession>
<dbReference type="Pfam" id="PF00128">
    <property type="entry name" value="Alpha-amylase"/>
    <property type="match status" value="2"/>
</dbReference>
<evidence type="ECO:0000313" key="3">
    <source>
        <dbReference type="EMBL" id="SHG16001.1"/>
    </source>
</evidence>
<name>A0A1M5HJC6_9BACE</name>
<evidence type="ECO:0000256" key="1">
    <source>
        <dbReference type="SAM" id="SignalP"/>
    </source>
</evidence>
<protein>
    <submittedName>
        <fullName evidence="3">Alpha amylase, catalytic domain</fullName>
    </submittedName>
</protein>
<keyword evidence="1" id="KW-0732">Signal</keyword>
<sequence>MNKLHHLIMLSLVLSLFSCTSKNANTSDNLQAGVSHPEWSRNAVIYEVNLRQYTNEGTIKAFQNHLPQLKELGVDILWFMPINPISELNRKGKLGSYYAVKNYKEVNPEFGTIADFKEVVKKAHELGFKVILDWVANHTGCDNVWLKQHPDWYMKDSLGKVVSPFNWTDTYKLDYSKKEMRAAMIDAMKFWIKECDIDGYRCDVAFEVPTDFWNDARKELDSIKPVFMLAEAEKPELNEKAFDMSYNWPLKDVMNKIAKGPKEADKAQYVHKKEKADSSAKTMNAAEELDKLLAHQDSVFPKDAYLMNHITNHDLNSWEGTEFDRLGDGVRTFAILTYTLKGMPLIYTGQEVGMNRAFKFFEKDKAPDWTKNETFAFYKKLNELKHSQPALAAGIKGGEMVRYITESPNAYVFARKLPSSEVLVYLNLSKDPVNLSFKKETPKGEYTNFFTGKKESLPTTLASWEYKVYVK</sequence>
<dbReference type="InterPro" id="IPR006047">
    <property type="entry name" value="GH13_cat_dom"/>
</dbReference>
<feature type="domain" description="Glycosyl hydrolase family 13 catalytic" evidence="2">
    <location>
        <begin position="56"/>
        <end position="385"/>
    </location>
</feature>
<dbReference type="SUPFAM" id="SSF51445">
    <property type="entry name" value="(Trans)glycosidases"/>
    <property type="match status" value="1"/>
</dbReference>
<dbReference type="PANTHER" id="PTHR47786:SF2">
    <property type="entry name" value="GLYCOSYL HYDROLASE FAMILY 13 CATALYTIC DOMAIN-CONTAINING PROTEIN"/>
    <property type="match status" value="1"/>
</dbReference>
<dbReference type="CDD" id="cd11313">
    <property type="entry name" value="AmyAc_arch_bac_AmyA"/>
    <property type="match status" value="1"/>
</dbReference>
<dbReference type="InterPro" id="IPR017853">
    <property type="entry name" value="GH"/>
</dbReference>
<dbReference type="SUPFAM" id="SSF51011">
    <property type="entry name" value="Glycosyl hydrolase domain"/>
    <property type="match status" value="1"/>
</dbReference>
<dbReference type="SMART" id="SM00642">
    <property type="entry name" value="Aamy"/>
    <property type="match status" value="1"/>
</dbReference>
<dbReference type="GO" id="GO:0005975">
    <property type="term" value="P:carbohydrate metabolic process"/>
    <property type="evidence" value="ECO:0007669"/>
    <property type="project" value="InterPro"/>
</dbReference>
<feature type="signal peptide" evidence="1">
    <location>
        <begin position="1"/>
        <end position="24"/>
    </location>
</feature>
<feature type="chain" id="PRO_5012747973" evidence="1">
    <location>
        <begin position="25"/>
        <end position="471"/>
    </location>
</feature>
<dbReference type="Proteomes" id="UP000184509">
    <property type="component" value="Unassembled WGS sequence"/>
</dbReference>
<dbReference type="STRING" id="1297750.SAMN05444405_1285"/>
<reference evidence="3 4" key="1">
    <citation type="submission" date="2016-11" db="EMBL/GenBank/DDBJ databases">
        <authorList>
            <person name="Jaros S."/>
            <person name="Januszkiewicz K."/>
            <person name="Wedrychowicz H."/>
        </authorList>
    </citation>
    <scope>NUCLEOTIDE SEQUENCE [LARGE SCALE GENOMIC DNA]</scope>
    <source>
        <strain evidence="3 4">DSM 26991</strain>
    </source>
</reference>
<dbReference type="AlphaFoldDB" id="A0A1M5HJC6"/>
<evidence type="ECO:0000259" key="2">
    <source>
        <dbReference type="SMART" id="SM00642"/>
    </source>
</evidence>